<name>A0A220UEX5_9MICO</name>
<gene>
    <name evidence="1" type="ORF">CFK39_12875</name>
</gene>
<dbReference type="OrthoDB" id="4788656at2"/>
<dbReference type="Proteomes" id="UP000198398">
    <property type="component" value="Chromosome"/>
</dbReference>
<accession>A0A220UEX5</accession>
<reference evidence="2" key="1">
    <citation type="submission" date="2017-07" db="EMBL/GenBank/DDBJ databases">
        <title>Brachybacterium sp. VR2415.</title>
        <authorList>
            <person name="Tak E.J."/>
            <person name="Bae J.-W."/>
        </authorList>
    </citation>
    <scope>NUCLEOTIDE SEQUENCE [LARGE SCALE GENOMIC DNA]</scope>
    <source>
        <strain evidence="2">VR2415</strain>
    </source>
</reference>
<evidence type="ECO:0000313" key="2">
    <source>
        <dbReference type="Proteomes" id="UP000198398"/>
    </source>
</evidence>
<dbReference type="RefSeq" id="WP_089065790.1">
    <property type="nucleotide sequence ID" value="NZ_CP022316.1"/>
</dbReference>
<evidence type="ECO:0000313" key="1">
    <source>
        <dbReference type="EMBL" id="ASK66550.1"/>
    </source>
</evidence>
<proteinExistence type="predicted"/>
<dbReference type="KEGG" id="brv:CFK39_12875"/>
<protein>
    <submittedName>
        <fullName evidence="1">Uncharacterized protein</fullName>
    </submittedName>
</protein>
<dbReference type="EMBL" id="CP022316">
    <property type="protein sequence ID" value="ASK66550.1"/>
    <property type="molecule type" value="Genomic_DNA"/>
</dbReference>
<keyword evidence="2" id="KW-1185">Reference proteome</keyword>
<dbReference type="AlphaFoldDB" id="A0A220UEX5"/>
<organism evidence="1 2">
    <name type="scientific">Brachybacterium avium</name>
    <dbReference type="NCBI Taxonomy" id="2017485"/>
    <lineage>
        <taxon>Bacteria</taxon>
        <taxon>Bacillati</taxon>
        <taxon>Actinomycetota</taxon>
        <taxon>Actinomycetes</taxon>
        <taxon>Micrococcales</taxon>
        <taxon>Dermabacteraceae</taxon>
        <taxon>Brachybacterium</taxon>
    </lineage>
</organism>
<sequence length="431" mass="47773">MARSYATVGQMLTFAMDRSLQSTGLEGWSFHPDRSDVILRHMLEFVLMAPRSRSAFLRTVARTAHTTGSIVAAPRLRRNAPDLVAEMFPATAAEEDGARLGIALRTGGAFDVPRLQSLRAALGFSPHHLLIAISRRSDLQDCQDALPPGVICLSWDRLSRRMTEADPGHAALWETIGEIGENSGRPVVQFPVDPKKLLTKRRVAREFRAHLDVLHQAGRTLLGSSAHFSTRRGQATAHLQVGVGLHRTGLEFGEVKHGTPVHLLRTGQEPTPLGIGRLEDPTARAAARERLDALARRRSWRTGARLPQVPTELVGTPASPEVEGARLLLWGIFNPMLLRDRGFDLAAARRQPALTASTLGLRLHHRGDDSRTTYRIWVGGEREWRQLIPNVTREASDVRGEETYAIAPRKNQSTADFVWEVHRALRSLTIT</sequence>